<evidence type="ECO:0000313" key="1">
    <source>
        <dbReference type="EMBL" id="JAA69573.1"/>
    </source>
</evidence>
<name>A0A0K8RFD0_IXORI</name>
<proteinExistence type="evidence at transcript level"/>
<accession>A0A0K8RFD0</accession>
<sequence length="81" mass="9045">MQRISNTAQAFSATFVDGLGTEQMLPLQHIFRSIASFVGKRIITFPLVTVQKKEKICNAKLLLLKHGAAFLHSDTLKFILT</sequence>
<reference evidence="1" key="1">
    <citation type="submission" date="2012-12" db="EMBL/GenBank/DDBJ databases">
        <title>Identification and characterization of a phenylalanine ammonia-lyase gene family in Isatis indigotica Fort.</title>
        <authorList>
            <person name="Liu Q."/>
            <person name="Chen J."/>
            <person name="Zhou X."/>
            <person name="Di P."/>
            <person name="Xiao Y."/>
            <person name="Xuan H."/>
            <person name="Zhang L."/>
            <person name="Chen W."/>
        </authorList>
    </citation>
    <scope>NUCLEOTIDE SEQUENCE</scope>
    <source>
        <tissue evidence="1">Salivary gland</tissue>
    </source>
</reference>
<dbReference type="EMBL" id="GADI01004235">
    <property type="protein sequence ID" value="JAA69573.1"/>
    <property type="molecule type" value="mRNA"/>
</dbReference>
<organism evidence="1">
    <name type="scientific">Ixodes ricinus</name>
    <name type="common">Common tick</name>
    <name type="synonym">Acarus ricinus</name>
    <dbReference type="NCBI Taxonomy" id="34613"/>
    <lineage>
        <taxon>Eukaryota</taxon>
        <taxon>Metazoa</taxon>
        <taxon>Ecdysozoa</taxon>
        <taxon>Arthropoda</taxon>
        <taxon>Chelicerata</taxon>
        <taxon>Arachnida</taxon>
        <taxon>Acari</taxon>
        <taxon>Parasitiformes</taxon>
        <taxon>Ixodida</taxon>
        <taxon>Ixodoidea</taxon>
        <taxon>Ixodidae</taxon>
        <taxon>Ixodinae</taxon>
        <taxon>Ixodes</taxon>
    </lineage>
</organism>
<dbReference type="AlphaFoldDB" id="A0A0K8RFD0"/>
<protein>
    <submittedName>
        <fullName evidence="1">Uncharacterized protein</fullName>
    </submittedName>
</protein>